<evidence type="ECO:0000256" key="5">
    <source>
        <dbReference type="ARBA" id="ARBA00022840"/>
    </source>
</evidence>
<evidence type="ECO:0000313" key="9">
    <source>
        <dbReference type="EMBL" id="KDP32366.1"/>
    </source>
</evidence>
<accession>A0A067K803</accession>
<dbReference type="InterPro" id="IPR000270">
    <property type="entry name" value="PB1_dom"/>
</dbReference>
<evidence type="ECO:0000313" key="10">
    <source>
        <dbReference type="Proteomes" id="UP000027138"/>
    </source>
</evidence>
<dbReference type="PANTHER" id="PTHR23257:SF824">
    <property type="entry name" value="PROTEIN KINASE DOMAIN-CONTAINING PROTEIN"/>
    <property type="match status" value="1"/>
</dbReference>
<dbReference type="CDD" id="cd13999">
    <property type="entry name" value="STKc_MAP3K-like"/>
    <property type="match status" value="1"/>
</dbReference>
<feature type="compositionally biased region" description="Low complexity" evidence="7">
    <location>
        <begin position="709"/>
        <end position="722"/>
    </location>
</feature>
<evidence type="ECO:0000259" key="8">
    <source>
        <dbReference type="PROSITE" id="PS50011"/>
    </source>
</evidence>
<evidence type="ECO:0000256" key="7">
    <source>
        <dbReference type="SAM" id="MobiDB-lite"/>
    </source>
</evidence>
<name>A0A067K803_JATCU</name>
<keyword evidence="1" id="KW-0723">Serine/threonine-protein kinase</keyword>
<dbReference type="GO" id="GO:0004674">
    <property type="term" value="F:protein serine/threonine kinase activity"/>
    <property type="evidence" value="ECO:0007669"/>
    <property type="project" value="UniProtKB-KW"/>
</dbReference>
<dbReference type="Gene3D" id="1.10.510.10">
    <property type="entry name" value="Transferase(Phosphotransferase) domain 1"/>
    <property type="match status" value="1"/>
</dbReference>
<dbReference type="Pfam" id="PF07714">
    <property type="entry name" value="PK_Tyr_Ser-Thr"/>
    <property type="match status" value="1"/>
</dbReference>
<feature type="region of interest" description="Disordered" evidence="7">
    <location>
        <begin position="664"/>
        <end position="726"/>
    </location>
</feature>
<evidence type="ECO:0000256" key="1">
    <source>
        <dbReference type="ARBA" id="ARBA00022527"/>
    </source>
</evidence>
<dbReference type="AlphaFoldDB" id="A0A067K803"/>
<dbReference type="SMART" id="SM00666">
    <property type="entry name" value="PB1"/>
    <property type="match status" value="1"/>
</dbReference>
<protein>
    <recommendedName>
        <fullName evidence="8">Protein kinase domain-containing protein</fullName>
    </recommendedName>
</protein>
<dbReference type="EMBL" id="KK914582">
    <property type="protein sequence ID" value="KDP32366.1"/>
    <property type="molecule type" value="Genomic_DNA"/>
</dbReference>
<feature type="binding site" evidence="6">
    <location>
        <position position="817"/>
    </location>
    <ligand>
        <name>ATP</name>
        <dbReference type="ChEBI" id="CHEBI:30616"/>
    </ligand>
</feature>
<dbReference type="InterPro" id="IPR001245">
    <property type="entry name" value="Ser-Thr/Tyr_kinase_cat_dom"/>
</dbReference>
<evidence type="ECO:0000256" key="6">
    <source>
        <dbReference type="PROSITE-ProRule" id="PRU10141"/>
    </source>
</evidence>
<dbReference type="OrthoDB" id="846024at2759"/>
<sequence>MKESSASRLRRKPITVSSRKIKLVCSFNGIFHVRPPSNKLRYIGGETRIISVDRNIGFSKLRSKMSDLCPKLRSFSLKYQLLISGSGLGSGSDRGRNSDNEADTDAPLVSIALDEDVRCMIEEYDKLELYGKHARLWVFIVCDDNDECESDNNNTNKNGNRFVKGNNDLCVNYLESDGLRNGAKACKVQFDDKVTKTNTAKDVGRVRFSDDSLRKMVLRQQLLAKQSEETNSVSGVNCGEFASCDENNKQKYEHPLRVLASEPNTLSSRRDLYQGKILGYRIGYAHLQGSESCGCLVENPSTPLYPLKPRDGNLLVETHCSSEQNFQVFGRGTGIANSSATSIPKDLGVFKQGSTTNLNRENIMPWSLGWVSRSSNSQWDRSNYPLNLKSLCTGEIVWGGYQNGIRNHRFVINDARNHRVYPYQIRNHRKSLVEMGSPRSIKLDRRLSAAKCYPGLRPNSTISKQGQSMRLHGSNSRKPGFTENMMEQRISKSFSSLNKDKKSFFRLLREQSGYSVQLYGNSKSEDYHLACHGGRAVLDDQSFLAHAVAEGPPPCVEKMESQQDLLTGSLYEMHNVPYQNVHENYHSLSINSELLMFDQQKGVSISGLSNDMCSDNEVAAEFNNKMVDTGMASEFFGHQKNGTHYLQEGVASSVELLHNLSLSSSHGVETPAPSSLDSGNVADSLLKPKSKPVDFVDRQPSQVPKADKSNVVASNSSALNADSMKKDQLHKEEIQQDLPSSLSIEEKVETKESIKCSKVVGGIACDVAAVYTHLATQGTQGLQSIRSSDLEYIKELGSGTYGTVYHGKWKGSDVAIKRIKPSCFTEGSLKEDRLVADFWKEAHILGQLHHPNIVAFYGVVTDGPANNLATVTEYMVNGSLKQVLQRKDRIIDRRKRIILAMDAAFGMEYLHEKNIVHFDLKSHNFLVNMRDPQRPVCKIGDLGLSKIKQRTLVSGGVRGTIPWMAPELLNCKNNMVTEKIDVYSFGIVMWEVLTGEEPYANLHSEEIIAGIIKGNLRPEIPNWCDPAWRSLMERCWSFDPESRPAFSEIAKELRAMSAAMNIR</sequence>
<feature type="compositionally biased region" description="Polar residues" evidence="7">
    <location>
        <begin position="458"/>
        <end position="477"/>
    </location>
</feature>
<dbReference type="PANTHER" id="PTHR23257">
    <property type="entry name" value="SERINE-THREONINE PROTEIN KINASE"/>
    <property type="match status" value="1"/>
</dbReference>
<proteinExistence type="predicted"/>
<dbReference type="PROSITE" id="PS50011">
    <property type="entry name" value="PROTEIN_KINASE_DOM"/>
    <property type="match status" value="1"/>
</dbReference>
<dbReference type="PRINTS" id="PR00109">
    <property type="entry name" value="TYRKINASE"/>
</dbReference>
<dbReference type="InterPro" id="IPR000719">
    <property type="entry name" value="Prot_kinase_dom"/>
</dbReference>
<dbReference type="GO" id="GO:0005737">
    <property type="term" value="C:cytoplasm"/>
    <property type="evidence" value="ECO:0007669"/>
    <property type="project" value="TreeGrafter"/>
</dbReference>
<gene>
    <name evidence="9" type="ORF">JCGZ_13291</name>
</gene>
<dbReference type="SMART" id="SM00220">
    <property type="entry name" value="S_TKc"/>
    <property type="match status" value="1"/>
</dbReference>
<dbReference type="Gene3D" id="3.30.200.20">
    <property type="entry name" value="Phosphorylase Kinase, domain 1"/>
    <property type="match status" value="1"/>
</dbReference>
<feature type="region of interest" description="Disordered" evidence="7">
    <location>
        <begin position="458"/>
        <end position="481"/>
    </location>
</feature>
<dbReference type="SUPFAM" id="SSF56112">
    <property type="entry name" value="Protein kinase-like (PK-like)"/>
    <property type="match status" value="1"/>
</dbReference>
<dbReference type="InterPro" id="IPR008271">
    <property type="entry name" value="Ser/Thr_kinase_AS"/>
</dbReference>
<keyword evidence="2" id="KW-0808">Transferase</keyword>
<dbReference type="GO" id="GO:0007165">
    <property type="term" value="P:signal transduction"/>
    <property type="evidence" value="ECO:0007669"/>
    <property type="project" value="TreeGrafter"/>
</dbReference>
<dbReference type="InterPro" id="IPR017441">
    <property type="entry name" value="Protein_kinase_ATP_BS"/>
</dbReference>
<keyword evidence="10" id="KW-1185">Reference proteome</keyword>
<dbReference type="STRING" id="180498.A0A067K803"/>
<dbReference type="Proteomes" id="UP000027138">
    <property type="component" value="Unassembled WGS sequence"/>
</dbReference>
<evidence type="ECO:0000256" key="3">
    <source>
        <dbReference type="ARBA" id="ARBA00022741"/>
    </source>
</evidence>
<reference evidence="9 10" key="1">
    <citation type="journal article" date="2014" name="PLoS ONE">
        <title>Global Analysis of Gene Expression Profiles in Physic Nut (Jatropha curcas L.) Seedlings Exposed to Salt Stress.</title>
        <authorList>
            <person name="Zhang L."/>
            <person name="Zhang C."/>
            <person name="Wu P."/>
            <person name="Chen Y."/>
            <person name="Li M."/>
            <person name="Jiang H."/>
            <person name="Wu G."/>
        </authorList>
    </citation>
    <scope>NUCLEOTIDE SEQUENCE [LARGE SCALE GENOMIC DNA]</scope>
    <source>
        <strain evidence="10">cv. GZQX0401</strain>
        <tissue evidence="9">Young leaves</tissue>
    </source>
</reference>
<dbReference type="SUPFAM" id="SSF54277">
    <property type="entry name" value="CAD &amp; PB1 domains"/>
    <property type="match status" value="1"/>
</dbReference>
<evidence type="ECO:0000256" key="2">
    <source>
        <dbReference type="ARBA" id="ARBA00022679"/>
    </source>
</evidence>
<dbReference type="InterPro" id="IPR050167">
    <property type="entry name" value="Ser_Thr_protein_kinase"/>
</dbReference>
<keyword evidence="4" id="KW-0418">Kinase</keyword>
<dbReference type="PROSITE" id="PS00107">
    <property type="entry name" value="PROTEIN_KINASE_ATP"/>
    <property type="match status" value="1"/>
</dbReference>
<organism evidence="9 10">
    <name type="scientific">Jatropha curcas</name>
    <name type="common">Barbados nut</name>
    <dbReference type="NCBI Taxonomy" id="180498"/>
    <lineage>
        <taxon>Eukaryota</taxon>
        <taxon>Viridiplantae</taxon>
        <taxon>Streptophyta</taxon>
        <taxon>Embryophyta</taxon>
        <taxon>Tracheophyta</taxon>
        <taxon>Spermatophyta</taxon>
        <taxon>Magnoliopsida</taxon>
        <taxon>eudicotyledons</taxon>
        <taxon>Gunneridae</taxon>
        <taxon>Pentapetalae</taxon>
        <taxon>rosids</taxon>
        <taxon>fabids</taxon>
        <taxon>Malpighiales</taxon>
        <taxon>Euphorbiaceae</taxon>
        <taxon>Crotonoideae</taxon>
        <taxon>Jatropheae</taxon>
        <taxon>Jatropha</taxon>
    </lineage>
</organism>
<keyword evidence="3 6" id="KW-0547">Nucleotide-binding</keyword>
<dbReference type="InterPro" id="IPR011009">
    <property type="entry name" value="Kinase-like_dom_sf"/>
</dbReference>
<keyword evidence="5 6" id="KW-0067">ATP-binding</keyword>
<dbReference type="PROSITE" id="PS00108">
    <property type="entry name" value="PROTEIN_KINASE_ST"/>
    <property type="match status" value="1"/>
</dbReference>
<dbReference type="GO" id="GO:0005524">
    <property type="term" value="F:ATP binding"/>
    <property type="evidence" value="ECO:0007669"/>
    <property type="project" value="UniProtKB-UniRule"/>
</dbReference>
<dbReference type="Pfam" id="PF00564">
    <property type="entry name" value="PB1"/>
    <property type="match status" value="1"/>
</dbReference>
<feature type="domain" description="Protein kinase" evidence="8">
    <location>
        <begin position="790"/>
        <end position="1060"/>
    </location>
</feature>
<evidence type="ECO:0000256" key="4">
    <source>
        <dbReference type="ARBA" id="ARBA00022777"/>
    </source>
</evidence>